<dbReference type="GO" id="GO:0000976">
    <property type="term" value="F:transcription cis-regulatory region binding"/>
    <property type="evidence" value="ECO:0007669"/>
    <property type="project" value="TreeGrafter"/>
</dbReference>
<dbReference type="Pfam" id="PF13377">
    <property type="entry name" value="Peripla_BP_3"/>
    <property type="match status" value="1"/>
</dbReference>
<dbReference type="SMART" id="SM00354">
    <property type="entry name" value="HTH_LACI"/>
    <property type="match status" value="1"/>
</dbReference>
<comment type="caution">
    <text evidence="6">The sequence shown here is derived from an EMBL/GenBank/DDBJ whole genome shotgun (WGS) entry which is preliminary data.</text>
</comment>
<dbReference type="InterPro" id="IPR010982">
    <property type="entry name" value="Lambda_DNA-bd_dom_sf"/>
</dbReference>
<dbReference type="Gene3D" id="1.10.260.40">
    <property type="entry name" value="lambda repressor-like DNA-binding domains"/>
    <property type="match status" value="1"/>
</dbReference>
<protein>
    <submittedName>
        <fullName evidence="6">Substrate-binding domain-containing protein</fullName>
    </submittedName>
</protein>
<dbReference type="PRINTS" id="PR00036">
    <property type="entry name" value="HTHLACI"/>
</dbReference>
<dbReference type="SUPFAM" id="SSF53822">
    <property type="entry name" value="Periplasmic binding protein-like I"/>
    <property type="match status" value="1"/>
</dbReference>
<evidence type="ECO:0000259" key="5">
    <source>
        <dbReference type="PROSITE" id="PS50932"/>
    </source>
</evidence>
<dbReference type="PROSITE" id="PS00356">
    <property type="entry name" value="HTH_LACI_1"/>
    <property type="match status" value="1"/>
</dbReference>
<dbReference type="CDD" id="cd01392">
    <property type="entry name" value="HTH_LacI"/>
    <property type="match status" value="1"/>
</dbReference>
<dbReference type="PANTHER" id="PTHR30146">
    <property type="entry name" value="LACI-RELATED TRANSCRIPTIONAL REPRESSOR"/>
    <property type="match status" value="1"/>
</dbReference>
<dbReference type="SUPFAM" id="SSF47413">
    <property type="entry name" value="lambda repressor-like DNA-binding domains"/>
    <property type="match status" value="1"/>
</dbReference>
<evidence type="ECO:0000313" key="7">
    <source>
        <dbReference type="Proteomes" id="UP000483261"/>
    </source>
</evidence>
<dbReference type="InterPro" id="IPR046335">
    <property type="entry name" value="LacI/GalR-like_sensor"/>
</dbReference>
<evidence type="ECO:0000256" key="2">
    <source>
        <dbReference type="ARBA" id="ARBA00023015"/>
    </source>
</evidence>
<dbReference type="InterPro" id="IPR028082">
    <property type="entry name" value="Peripla_BP_I"/>
</dbReference>
<dbReference type="RefSeq" id="WP_165109363.1">
    <property type="nucleotide sequence ID" value="NZ_JAALAA010000002.1"/>
</dbReference>
<name>A0A6M1QYQ4_9ACTN</name>
<keyword evidence="2" id="KW-0805">Transcription regulation</keyword>
<keyword evidence="3" id="KW-0238">DNA-binding</keyword>
<keyword evidence="7" id="KW-1185">Reference proteome</keyword>
<reference evidence="6 7" key="1">
    <citation type="submission" date="2020-02" db="EMBL/GenBank/DDBJ databases">
        <title>Whole-genome analyses of novel actinobacteria.</title>
        <authorList>
            <person name="Sahin N."/>
        </authorList>
    </citation>
    <scope>NUCLEOTIDE SEQUENCE [LARGE SCALE GENOMIC DNA]</scope>
    <source>
        <strain evidence="6 7">KC13</strain>
    </source>
</reference>
<dbReference type="InterPro" id="IPR000843">
    <property type="entry name" value="HTH_LacI"/>
</dbReference>
<gene>
    <name evidence="6" type="ORF">G5C66_02345</name>
</gene>
<dbReference type="GO" id="GO:0003700">
    <property type="term" value="F:DNA-binding transcription factor activity"/>
    <property type="evidence" value="ECO:0007669"/>
    <property type="project" value="TreeGrafter"/>
</dbReference>
<dbReference type="CDD" id="cd06288">
    <property type="entry name" value="PBP1_sucrose_transcription_regulator"/>
    <property type="match status" value="1"/>
</dbReference>
<proteinExistence type="predicted"/>
<keyword evidence="1" id="KW-0678">Repressor</keyword>
<dbReference type="Proteomes" id="UP000483261">
    <property type="component" value="Unassembled WGS sequence"/>
</dbReference>
<dbReference type="EMBL" id="JAALAA010000002">
    <property type="protein sequence ID" value="NGN91581.1"/>
    <property type="molecule type" value="Genomic_DNA"/>
</dbReference>
<dbReference type="AlphaFoldDB" id="A0A6M1QYQ4"/>
<evidence type="ECO:0000256" key="4">
    <source>
        <dbReference type="ARBA" id="ARBA00023163"/>
    </source>
</evidence>
<keyword evidence="4" id="KW-0804">Transcription</keyword>
<dbReference type="Pfam" id="PF00356">
    <property type="entry name" value="LacI"/>
    <property type="match status" value="1"/>
</dbReference>
<evidence type="ECO:0000256" key="3">
    <source>
        <dbReference type="ARBA" id="ARBA00023125"/>
    </source>
</evidence>
<accession>A0A6M1QYQ4</accession>
<sequence>MTGRPTLKDVAQRAGVSVTTVSVVLNGQRAGVRVPEPTRERVRKAADALGYRPNQMARGLRRRTSQAIGFISDEVTTTPFAVSMLAAAQEEAARNDHLLFVVNVGKPARPDVMQRAMDSLVEHQVSALIVARMYHQEVEPVASMPESTVFLNARATSGSYRSIVPAERAAARAAVRELLEHGHRRIAFLDDDTNTIASGLRHQGYLDALAEYDIAPDPRLHVRMPSGVSGGVRGGELIDLPAGQRPTAIFCFNDRMAMGLYRGVRHRGLKIPDDLSVVGFDDQEFIASELDPPLTTMRLPHREMGRLAVESVLGLDTSYAGWTEQGGGEISLLECPIVRRDSVASPPD</sequence>
<dbReference type="PROSITE" id="PS50932">
    <property type="entry name" value="HTH_LACI_2"/>
    <property type="match status" value="1"/>
</dbReference>
<evidence type="ECO:0000256" key="1">
    <source>
        <dbReference type="ARBA" id="ARBA00022491"/>
    </source>
</evidence>
<dbReference type="PANTHER" id="PTHR30146:SF148">
    <property type="entry name" value="HTH-TYPE TRANSCRIPTIONAL REPRESSOR PURR-RELATED"/>
    <property type="match status" value="1"/>
</dbReference>
<evidence type="ECO:0000313" key="6">
    <source>
        <dbReference type="EMBL" id="NGN91581.1"/>
    </source>
</evidence>
<organism evidence="6 7">
    <name type="scientific">Nocardioides turkmenicus</name>
    <dbReference type="NCBI Taxonomy" id="2711220"/>
    <lineage>
        <taxon>Bacteria</taxon>
        <taxon>Bacillati</taxon>
        <taxon>Actinomycetota</taxon>
        <taxon>Actinomycetes</taxon>
        <taxon>Propionibacteriales</taxon>
        <taxon>Nocardioidaceae</taxon>
        <taxon>Nocardioides</taxon>
    </lineage>
</organism>
<feature type="domain" description="HTH lacI-type" evidence="5">
    <location>
        <begin position="5"/>
        <end position="62"/>
    </location>
</feature>
<dbReference type="Gene3D" id="3.40.50.2300">
    <property type="match status" value="2"/>
</dbReference>